<organism evidence="1 2">
    <name type="scientific">Methylocapsa palsarum</name>
    <dbReference type="NCBI Taxonomy" id="1612308"/>
    <lineage>
        <taxon>Bacteria</taxon>
        <taxon>Pseudomonadati</taxon>
        <taxon>Pseudomonadota</taxon>
        <taxon>Alphaproteobacteria</taxon>
        <taxon>Hyphomicrobiales</taxon>
        <taxon>Beijerinckiaceae</taxon>
        <taxon>Methylocapsa</taxon>
    </lineage>
</organism>
<reference evidence="1 2" key="1">
    <citation type="submission" date="2016-10" db="EMBL/GenBank/DDBJ databases">
        <authorList>
            <person name="de Groot N.N."/>
        </authorList>
    </citation>
    <scope>NUCLEOTIDE SEQUENCE [LARGE SCALE GENOMIC DNA]</scope>
    <source>
        <strain evidence="1 2">NE2</strain>
    </source>
</reference>
<protein>
    <submittedName>
        <fullName evidence="1">Uncharacterized protein</fullName>
    </submittedName>
</protein>
<keyword evidence="2" id="KW-1185">Reference proteome</keyword>
<dbReference type="Proteomes" id="UP000198755">
    <property type="component" value="Unassembled WGS sequence"/>
</dbReference>
<accession>A0A1I3XL72</accession>
<evidence type="ECO:0000313" key="2">
    <source>
        <dbReference type="Proteomes" id="UP000198755"/>
    </source>
</evidence>
<dbReference type="RefSeq" id="WP_091679510.1">
    <property type="nucleotide sequence ID" value="NZ_FOSN01000003.1"/>
</dbReference>
<dbReference type="Pfam" id="PF19698">
    <property type="entry name" value="DUF6197"/>
    <property type="match status" value="1"/>
</dbReference>
<dbReference type="InterPro" id="IPR045677">
    <property type="entry name" value="DUF6197"/>
</dbReference>
<name>A0A1I3XL72_9HYPH</name>
<evidence type="ECO:0000313" key="1">
    <source>
        <dbReference type="EMBL" id="SFK19791.1"/>
    </source>
</evidence>
<gene>
    <name evidence="1" type="ORF">SAMN05444581_103198</name>
</gene>
<dbReference type="AlphaFoldDB" id="A0A1I3XL72"/>
<dbReference type="OrthoDB" id="8449308at2"/>
<dbReference type="STRING" id="1612308.SAMN05444581_103198"/>
<dbReference type="EMBL" id="FOSN01000003">
    <property type="protein sequence ID" value="SFK19791.1"/>
    <property type="molecule type" value="Genomic_DNA"/>
</dbReference>
<proteinExistence type="predicted"/>
<sequence>MAYGETVIKILQESGRTLKEKGWTRFAMARDANGDTCCLNSEHAVSYCLWASVVKGWRTVDPENEKFYFPFFERKFLDVLQLKFGYSFPVTRWNDEVAGSLEEVTQFLNAVIAVIPPDAMIIVPVRANAKVRRRAMGSSNPKFDERSAEPHREPAFLFSDAWALSEMRQPPTRRPCA</sequence>